<dbReference type="Proteomes" id="UP000195602">
    <property type="component" value="Unassembled WGS sequence"/>
</dbReference>
<proteinExistence type="predicted"/>
<dbReference type="EMBL" id="LYUB02000001">
    <property type="protein sequence ID" value="OVF11017.1"/>
    <property type="molecule type" value="Genomic_DNA"/>
</dbReference>
<reference evidence="1 2" key="1">
    <citation type="submission" date="2017-04" db="EMBL/GenBank/DDBJ databases">
        <title>Draft genome of the yeast Clavispora lusitaniae type strain CBS 6936.</title>
        <authorList>
            <person name="Durrens P."/>
            <person name="Klopp C."/>
            <person name="Biteau N."/>
            <person name="Fitton-Ouhabi V."/>
            <person name="Dementhon K."/>
            <person name="Accoceberry I."/>
            <person name="Sherman D.J."/>
            <person name="Noel T."/>
        </authorList>
    </citation>
    <scope>NUCLEOTIDE SEQUENCE [LARGE SCALE GENOMIC DNA]</scope>
    <source>
        <strain evidence="1 2">CBS 6936</strain>
    </source>
</reference>
<evidence type="ECO:0000313" key="2">
    <source>
        <dbReference type="Proteomes" id="UP000195602"/>
    </source>
</evidence>
<comment type="caution">
    <text evidence="1">The sequence shown here is derived from an EMBL/GenBank/DDBJ whole genome shotgun (WGS) entry which is preliminary data.</text>
</comment>
<protein>
    <submittedName>
        <fullName evidence="1">Uncharacterized protein</fullName>
    </submittedName>
</protein>
<gene>
    <name evidence="1" type="ORF">A9F13_01g04642</name>
</gene>
<evidence type="ECO:0000313" key="1">
    <source>
        <dbReference type="EMBL" id="OVF11017.1"/>
    </source>
</evidence>
<name>A0AA91Q4N9_CLALS</name>
<sequence>MPPKQPVTILKFKRARSTYVIPIQLTVKKNFTIASFTETLAEAINLSGGLHIIEDGNMADEGEPDEGLQVKASDLTIALPKVKETPYDNVWIPVEDDSTLQTIVFQDYDIIAFKFGDDVEFRIEQPEYED</sequence>
<dbReference type="AlphaFoldDB" id="A0AA91Q4N9"/>
<accession>A0AA91Q4N9</accession>
<dbReference type="KEGG" id="clus:A9F13_01g04642"/>
<organism evidence="1 2">
    <name type="scientific">Clavispora lusitaniae</name>
    <name type="common">Candida lusitaniae</name>
    <dbReference type="NCBI Taxonomy" id="36911"/>
    <lineage>
        <taxon>Eukaryota</taxon>
        <taxon>Fungi</taxon>
        <taxon>Dikarya</taxon>
        <taxon>Ascomycota</taxon>
        <taxon>Saccharomycotina</taxon>
        <taxon>Pichiomycetes</taxon>
        <taxon>Metschnikowiaceae</taxon>
        <taxon>Clavispora</taxon>
    </lineage>
</organism>